<gene>
    <name evidence="2" type="ORF">STHAL_18360</name>
</gene>
<dbReference type="Proteomes" id="UP000735541">
    <property type="component" value="Unassembled WGS sequence"/>
</dbReference>
<comment type="caution">
    <text evidence="2">The sequence shown here is derived from an EMBL/GenBank/DDBJ whole genome shotgun (WGS) entry which is preliminary data.</text>
</comment>
<evidence type="ECO:0000259" key="1">
    <source>
        <dbReference type="Pfam" id="PF12728"/>
    </source>
</evidence>
<feature type="domain" description="Helix-turn-helix" evidence="1">
    <location>
        <begin position="11"/>
        <end position="59"/>
    </location>
</feature>
<dbReference type="Pfam" id="PF12728">
    <property type="entry name" value="HTH_17"/>
    <property type="match status" value="1"/>
</dbReference>
<organism evidence="2 3">
    <name type="scientific">Streptomyces halstedii</name>
    <dbReference type="NCBI Taxonomy" id="1944"/>
    <lineage>
        <taxon>Bacteria</taxon>
        <taxon>Bacillati</taxon>
        <taxon>Actinomycetota</taxon>
        <taxon>Actinomycetes</taxon>
        <taxon>Kitasatosporales</taxon>
        <taxon>Streptomycetaceae</taxon>
        <taxon>Streptomyces</taxon>
    </lineage>
</organism>
<proteinExistence type="predicted"/>
<dbReference type="InterPro" id="IPR041657">
    <property type="entry name" value="HTH_17"/>
</dbReference>
<evidence type="ECO:0000313" key="2">
    <source>
        <dbReference type="EMBL" id="MBV7671415.1"/>
    </source>
</evidence>
<protein>
    <submittedName>
        <fullName evidence="2">Helix-turn-helix domain-containing protein</fullName>
    </submittedName>
</protein>
<keyword evidence="3" id="KW-1185">Reference proteome</keyword>
<accession>A0ABS6TT10</accession>
<reference evidence="2 3" key="1">
    <citation type="submission" date="2021-07" db="EMBL/GenBank/DDBJ databases">
        <title>Sequencing Streptomyces halstedii LGO-A4 genome an citrus endophytic actinomycete.</title>
        <authorList>
            <person name="Samborskyy M."/>
            <person name="Scott N."/>
            <person name="Deglau R."/>
            <person name="Dickens S."/>
            <person name="Oliveira L.G."/>
        </authorList>
    </citation>
    <scope>NUCLEOTIDE SEQUENCE [LARGE SCALE GENOMIC DNA]</scope>
    <source>
        <strain evidence="2 3">LGO-A4</strain>
    </source>
</reference>
<dbReference type="SUPFAM" id="SSF46955">
    <property type="entry name" value="Putative DNA-binding domain"/>
    <property type="match status" value="1"/>
</dbReference>
<sequence length="74" mass="7916">MGTLTTPDLGLMTTKEVAALIRKTPHAVRQMRHRGIGPRGTKVGRDVLYPRAGVLAWLAGLEQADPLAQRSAAA</sequence>
<dbReference type="InterPro" id="IPR009061">
    <property type="entry name" value="DNA-bd_dom_put_sf"/>
</dbReference>
<dbReference type="EMBL" id="JAHUVW010000001">
    <property type="protein sequence ID" value="MBV7671415.1"/>
    <property type="molecule type" value="Genomic_DNA"/>
</dbReference>
<dbReference type="RefSeq" id="WP_228870038.1">
    <property type="nucleotide sequence ID" value="NZ_JAHUVW010000001.1"/>
</dbReference>
<evidence type="ECO:0000313" key="3">
    <source>
        <dbReference type="Proteomes" id="UP000735541"/>
    </source>
</evidence>
<name>A0ABS6TT10_STRHA</name>